<dbReference type="InterPro" id="IPR025315">
    <property type="entry name" value="DUF4220"/>
</dbReference>
<feature type="transmembrane region" description="Helical" evidence="1">
    <location>
        <begin position="32"/>
        <end position="53"/>
    </location>
</feature>
<keyword evidence="1" id="KW-1133">Transmembrane helix</keyword>
<feature type="transmembrane region" description="Helical" evidence="1">
    <location>
        <begin position="393"/>
        <end position="416"/>
    </location>
</feature>
<protein>
    <recommendedName>
        <fullName evidence="2">DUF4220 domain-containing protein</fullName>
    </recommendedName>
</protein>
<comment type="caution">
    <text evidence="3">The sequence shown here is derived from an EMBL/GenBank/DDBJ whole genome shotgun (WGS) entry which is preliminary data.</text>
</comment>
<evidence type="ECO:0000259" key="2">
    <source>
        <dbReference type="Pfam" id="PF13968"/>
    </source>
</evidence>
<dbReference type="AlphaFoldDB" id="A0A811N5V7"/>
<gene>
    <name evidence="3" type="ORF">NCGR_LOCUS14665</name>
</gene>
<feature type="transmembrane region" description="Helical" evidence="1">
    <location>
        <begin position="96"/>
        <end position="116"/>
    </location>
</feature>
<dbReference type="Pfam" id="PF04578">
    <property type="entry name" value="DUF594"/>
    <property type="match status" value="1"/>
</dbReference>
<feature type="transmembrane region" description="Helical" evidence="1">
    <location>
        <begin position="351"/>
        <end position="372"/>
    </location>
</feature>
<sequence length="736" mass="84411">MEPGGSKQDGGVVNMTRAMAALSPWLNHPRRTIIQVEALVVAAAVLLLLQLILGSCMRRWHKSIFNYAVQASKLMNPLIIYTLGTMQSSPIKNSSYPVWAAFLIMASVGTTAVQQYDFCDSFYSKYMQVMGDYFRDFFYIFMTILLLSPNPYTFKAAFNLNRRLKNARTSSRCVICLLIIVFYTKFIGCMILAILGYNWKGYFFFKNKMKLDLQVAETRTEETANDRVSDSGPQSMKGYKYAVCSLPSQLITIEQIWDCCGNSAYGKALKDLCLSCALFRRLVGQRYFGVVYRDTNRLKDHNFVFKKLLPSEVDFKRAFRIIEVELGFCYDFFFTKYYCTFTLMNLFAVPFIQPLTLVKIILILIIGVFAIGNSLVLETPSPIIEVPISEDGYIITLVVLSIALIVEIVQAAIYLASNWAQVSLACIYVKKYWWQPNAVVIEKVNGFFRKFMISGVLRNEIDQDSIFRRKQPQPVEVSDAVKRAIARSLISIYGNNLTTHGETSLWQNPMFEDYSWALEGLSQVEVMLIWHIATEYCDISSPTSNRTTRCRCNKHRGFATNLSRYCADLFGYVLQLLPNHRRNRIVRDSHQGVAVHLSRYCAYLIQSVPKLLPYHEADIAELVEKVMEERNKLFGSDYFRPSKIYNKMKNLQGDDNETMFQKGVKLGNQLERLPDGDHRWEVLKDFWAETIIHAAASHYTTMQHMQHLENGGEFLTHIWALLSHAGILTGTRIRRG</sequence>
<keyword evidence="1" id="KW-0472">Membrane</keyword>
<name>A0A811N5V7_9POAL</name>
<evidence type="ECO:0000313" key="3">
    <source>
        <dbReference type="EMBL" id="CAD6221387.1"/>
    </source>
</evidence>
<proteinExistence type="predicted"/>
<feature type="transmembrane region" description="Helical" evidence="1">
    <location>
        <begin position="136"/>
        <end position="154"/>
    </location>
</feature>
<dbReference type="Proteomes" id="UP000604825">
    <property type="component" value="Unassembled WGS sequence"/>
</dbReference>
<organism evidence="3 4">
    <name type="scientific">Miscanthus lutarioriparius</name>
    <dbReference type="NCBI Taxonomy" id="422564"/>
    <lineage>
        <taxon>Eukaryota</taxon>
        <taxon>Viridiplantae</taxon>
        <taxon>Streptophyta</taxon>
        <taxon>Embryophyta</taxon>
        <taxon>Tracheophyta</taxon>
        <taxon>Spermatophyta</taxon>
        <taxon>Magnoliopsida</taxon>
        <taxon>Liliopsida</taxon>
        <taxon>Poales</taxon>
        <taxon>Poaceae</taxon>
        <taxon>PACMAD clade</taxon>
        <taxon>Panicoideae</taxon>
        <taxon>Andropogonodae</taxon>
        <taxon>Andropogoneae</taxon>
        <taxon>Saccharinae</taxon>
        <taxon>Miscanthus</taxon>
    </lineage>
</organism>
<keyword evidence="4" id="KW-1185">Reference proteome</keyword>
<keyword evidence="1" id="KW-0812">Transmembrane</keyword>
<dbReference type="Pfam" id="PF13968">
    <property type="entry name" value="DUF4220"/>
    <property type="match status" value="1"/>
</dbReference>
<dbReference type="OrthoDB" id="672171at2759"/>
<feature type="domain" description="DUF4220" evidence="2">
    <location>
        <begin position="73"/>
        <end position="443"/>
    </location>
</feature>
<accession>A0A811N5V7</accession>
<evidence type="ECO:0000313" key="4">
    <source>
        <dbReference type="Proteomes" id="UP000604825"/>
    </source>
</evidence>
<dbReference type="InterPro" id="IPR007658">
    <property type="entry name" value="DUF594"/>
</dbReference>
<dbReference type="EMBL" id="CAJGYO010000003">
    <property type="protein sequence ID" value="CAD6221387.1"/>
    <property type="molecule type" value="Genomic_DNA"/>
</dbReference>
<feature type="transmembrane region" description="Helical" evidence="1">
    <location>
        <begin position="174"/>
        <end position="199"/>
    </location>
</feature>
<evidence type="ECO:0000256" key="1">
    <source>
        <dbReference type="SAM" id="Phobius"/>
    </source>
</evidence>
<dbReference type="PANTHER" id="PTHR31325">
    <property type="entry name" value="OS01G0798800 PROTEIN-RELATED"/>
    <property type="match status" value="1"/>
</dbReference>
<reference evidence="3" key="1">
    <citation type="submission" date="2020-10" db="EMBL/GenBank/DDBJ databases">
        <authorList>
            <person name="Han B."/>
            <person name="Lu T."/>
            <person name="Zhao Q."/>
            <person name="Huang X."/>
            <person name="Zhao Y."/>
        </authorList>
    </citation>
    <scope>NUCLEOTIDE SEQUENCE</scope>
</reference>